<evidence type="ECO:0000313" key="4">
    <source>
        <dbReference type="Proteomes" id="UP001363151"/>
    </source>
</evidence>
<dbReference type="Gene3D" id="3.40.50.1820">
    <property type="entry name" value="alpha/beta hydrolase"/>
    <property type="match status" value="1"/>
</dbReference>
<comment type="caution">
    <text evidence="3">The sequence shown here is derived from an EMBL/GenBank/DDBJ whole genome shotgun (WGS) entry which is preliminary data.</text>
</comment>
<feature type="domain" description="Fungal lipase-type" evidence="2">
    <location>
        <begin position="100"/>
        <end position="238"/>
    </location>
</feature>
<proteinExistence type="predicted"/>
<dbReference type="PANTHER" id="PTHR45856">
    <property type="entry name" value="ALPHA/BETA-HYDROLASES SUPERFAMILY PROTEIN"/>
    <property type="match status" value="1"/>
</dbReference>
<dbReference type="InterPro" id="IPR051218">
    <property type="entry name" value="Sec_MonoDiacylglyc_Lipase"/>
</dbReference>
<dbReference type="InterPro" id="IPR029058">
    <property type="entry name" value="AB_hydrolase_fold"/>
</dbReference>
<dbReference type="PANTHER" id="PTHR45856:SF25">
    <property type="entry name" value="FUNGAL LIPASE-LIKE DOMAIN-CONTAINING PROTEIN"/>
    <property type="match status" value="1"/>
</dbReference>
<dbReference type="Pfam" id="PF01764">
    <property type="entry name" value="Lipase_3"/>
    <property type="match status" value="1"/>
</dbReference>
<evidence type="ECO:0000256" key="1">
    <source>
        <dbReference type="SAM" id="SignalP"/>
    </source>
</evidence>
<evidence type="ECO:0000313" key="3">
    <source>
        <dbReference type="EMBL" id="KAK7241805.1"/>
    </source>
</evidence>
<accession>A0ABR1FZX0</accession>
<dbReference type="EMBL" id="JBBJCI010000152">
    <property type="protein sequence ID" value="KAK7241805.1"/>
    <property type="molecule type" value="Genomic_DNA"/>
</dbReference>
<evidence type="ECO:0000259" key="2">
    <source>
        <dbReference type="Pfam" id="PF01764"/>
    </source>
</evidence>
<dbReference type="SUPFAM" id="SSF53474">
    <property type="entry name" value="alpha/beta-Hydrolases"/>
    <property type="match status" value="1"/>
</dbReference>
<gene>
    <name evidence="3" type="ORF">SO694_00019134</name>
</gene>
<dbReference type="CDD" id="cd00519">
    <property type="entry name" value="Lipase_3"/>
    <property type="match status" value="1"/>
</dbReference>
<dbReference type="InterPro" id="IPR002921">
    <property type="entry name" value="Fungal_lipase-type"/>
</dbReference>
<sequence length="299" mass="32352">MRRRLLVALSAVLARASAQDARREQDAPSVASDKKHHASTYDETAARRALALAQASYCVAPGDTAWACPTCVDRVDVHAIFDGGGGRAVVGYDHQEKTLFVAFRGSENVPNWINNLKFVKIHPWESLPDVGVDSGFFDWYLSLRPGLLGNLTSAAARFKSSRVRLTGHSAGSAPAVFLAFELARGLFGNNVSLAVADVTTFGSPRLGDGHFVESYADAGLSETRVTHYRDCVPHLPLDDMFWLGYAHLPTEVYYDEASTVATVCDGSGEDASCSDNCTLCTSVADHLYYLNVSLGYFAC</sequence>
<organism evidence="3 4">
    <name type="scientific">Aureococcus anophagefferens</name>
    <name type="common">Harmful bloom alga</name>
    <dbReference type="NCBI Taxonomy" id="44056"/>
    <lineage>
        <taxon>Eukaryota</taxon>
        <taxon>Sar</taxon>
        <taxon>Stramenopiles</taxon>
        <taxon>Ochrophyta</taxon>
        <taxon>Pelagophyceae</taxon>
        <taxon>Pelagomonadales</taxon>
        <taxon>Pelagomonadaceae</taxon>
        <taxon>Aureococcus</taxon>
    </lineage>
</organism>
<protein>
    <submittedName>
        <fullName evidence="3">A1 phospholipase</fullName>
    </submittedName>
</protein>
<name>A0ABR1FZX0_AURAN</name>
<keyword evidence="4" id="KW-1185">Reference proteome</keyword>
<reference evidence="3 4" key="1">
    <citation type="submission" date="2024-03" db="EMBL/GenBank/DDBJ databases">
        <title>Aureococcus anophagefferens CCMP1851 and Kratosvirus quantuckense: Draft genome of a second virus-susceptible host strain in the model system.</title>
        <authorList>
            <person name="Chase E."/>
            <person name="Truchon A.R."/>
            <person name="Schepens W."/>
            <person name="Wilhelm S.W."/>
        </authorList>
    </citation>
    <scope>NUCLEOTIDE SEQUENCE [LARGE SCALE GENOMIC DNA]</scope>
    <source>
        <strain evidence="3 4">CCMP1851</strain>
    </source>
</reference>
<feature type="chain" id="PRO_5045082748" evidence="1">
    <location>
        <begin position="19"/>
        <end position="299"/>
    </location>
</feature>
<dbReference type="Proteomes" id="UP001363151">
    <property type="component" value="Unassembled WGS sequence"/>
</dbReference>
<keyword evidence="1" id="KW-0732">Signal</keyword>
<feature type="signal peptide" evidence="1">
    <location>
        <begin position="1"/>
        <end position="18"/>
    </location>
</feature>